<organism evidence="1 2">
    <name type="scientific">Clostridium formicaceticum</name>
    <dbReference type="NCBI Taxonomy" id="1497"/>
    <lineage>
        <taxon>Bacteria</taxon>
        <taxon>Bacillati</taxon>
        <taxon>Bacillota</taxon>
        <taxon>Clostridia</taxon>
        <taxon>Eubacteriales</taxon>
        <taxon>Clostridiaceae</taxon>
        <taxon>Clostridium</taxon>
    </lineage>
</organism>
<protein>
    <submittedName>
        <fullName evidence="1">Uncharacterized protein</fullName>
    </submittedName>
</protein>
<dbReference type="AlphaFoldDB" id="A0AAC9WFP8"/>
<dbReference type="EMBL" id="CP020559">
    <property type="protein sequence ID" value="ARE87043.1"/>
    <property type="molecule type" value="Genomic_DNA"/>
</dbReference>
<accession>A0AAC9WFP8</accession>
<sequence>MKGIWKFLSIKWKAPDKNKEKEELGHRLLATHMRIITTTRGNWSLMR</sequence>
<gene>
    <name evidence="1" type="ORF">CLFO_14290</name>
</gene>
<evidence type="ECO:0000313" key="2">
    <source>
        <dbReference type="Proteomes" id="UP000192478"/>
    </source>
</evidence>
<dbReference type="Proteomes" id="UP000192478">
    <property type="component" value="Chromosome"/>
</dbReference>
<dbReference type="RefSeq" id="WP_156778777.1">
    <property type="nucleotide sequence ID" value="NZ_CP017603.1"/>
</dbReference>
<evidence type="ECO:0000313" key="1">
    <source>
        <dbReference type="EMBL" id="ARE87043.1"/>
    </source>
</evidence>
<reference evidence="1 2" key="1">
    <citation type="submission" date="2017-03" db="EMBL/GenBank/DDBJ databases">
        <title>Complete sequence of Clostridium formicaceticum DSM 92.</title>
        <authorList>
            <person name="Poehlein A."/>
            <person name="Karl M."/>
            <person name="Bengelsdorf F.R."/>
            <person name="Duerre P."/>
            <person name="Daniel R."/>
        </authorList>
    </citation>
    <scope>NUCLEOTIDE SEQUENCE [LARGE SCALE GENOMIC DNA]</scope>
    <source>
        <strain evidence="1 2">DSM 92</strain>
    </source>
</reference>
<name>A0AAC9WFP8_9CLOT</name>
<proteinExistence type="predicted"/>